<proteinExistence type="predicted"/>
<dbReference type="EMBL" id="CAJNOT010006519">
    <property type="protein sequence ID" value="CAF1491098.1"/>
    <property type="molecule type" value="Genomic_DNA"/>
</dbReference>
<feature type="coiled-coil region" evidence="1">
    <location>
        <begin position="408"/>
        <end position="475"/>
    </location>
</feature>
<dbReference type="Proteomes" id="UP000663864">
    <property type="component" value="Unassembled WGS sequence"/>
</dbReference>
<feature type="coiled-coil region" evidence="1">
    <location>
        <begin position="255"/>
        <end position="369"/>
    </location>
</feature>
<reference evidence="2" key="1">
    <citation type="submission" date="2021-02" db="EMBL/GenBank/DDBJ databases">
        <authorList>
            <person name="Nowell W R."/>
        </authorList>
    </citation>
    <scope>NUCLEOTIDE SEQUENCE</scope>
</reference>
<feature type="coiled-coil region" evidence="1">
    <location>
        <begin position="43"/>
        <end position="112"/>
    </location>
</feature>
<dbReference type="AlphaFoldDB" id="A0A815SD07"/>
<name>A0A815SD07_9BILA</name>
<sequence length="478" mass="56607">MKIERDIDKILRPPFILPHPLIDILEITTTTNNIDFSDKSLVDTKQKNQILSLQEEIKCLEQQLKDNQYLIDSLKNNLQLITQENLQLTKQYNEIQQKNDLLIKDNHNLTNQLENRSIPLDSQQENVLQLSTDQIQHIHHSPIEEIPLNIIPHVQSSNVIQEIQQLKNNLATLTIQCTELDEANRAWQQYYQNQIELFHDKLQDWIPLDMNLTLEQIIHQIVSYLNQLEYDKNLSLQNNNPSDSTTTILSLQKQLAKYQNNESILAQNLEQLNQKLLDVYKQCEEFREHNAQLILSKQQVDKQLEEQEKQLVEFQLIIKNSEQNLDQQIDLSKENISVDNVNREQDEEINQLRTELYTLTNKCAELDEANHAWQQFQQAQLDNFRNKLRDHFSFDENLSFDQIAQLIINQIIKEREDFNQQYEILQKTNDELRSESEINLETIKESYINTINELNQELLIIKEELEKQTNTLNQQQLI</sequence>
<evidence type="ECO:0000313" key="2">
    <source>
        <dbReference type="EMBL" id="CAF1491098.1"/>
    </source>
</evidence>
<evidence type="ECO:0000313" key="3">
    <source>
        <dbReference type="Proteomes" id="UP000663864"/>
    </source>
</evidence>
<accession>A0A815SD07</accession>
<protein>
    <submittedName>
        <fullName evidence="2">Uncharacterized protein</fullName>
    </submittedName>
</protein>
<organism evidence="2 3">
    <name type="scientific">Rotaria sordida</name>
    <dbReference type="NCBI Taxonomy" id="392033"/>
    <lineage>
        <taxon>Eukaryota</taxon>
        <taxon>Metazoa</taxon>
        <taxon>Spiralia</taxon>
        <taxon>Gnathifera</taxon>
        <taxon>Rotifera</taxon>
        <taxon>Eurotatoria</taxon>
        <taxon>Bdelloidea</taxon>
        <taxon>Philodinida</taxon>
        <taxon>Philodinidae</taxon>
        <taxon>Rotaria</taxon>
    </lineage>
</organism>
<comment type="caution">
    <text evidence="2">The sequence shown here is derived from an EMBL/GenBank/DDBJ whole genome shotgun (WGS) entry which is preliminary data.</text>
</comment>
<keyword evidence="1" id="KW-0175">Coiled coil</keyword>
<evidence type="ECO:0000256" key="1">
    <source>
        <dbReference type="SAM" id="Coils"/>
    </source>
</evidence>
<feature type="coiled-coil region" evidence="1">
    <location>
        <begin position="156"/>
        <end position="183"/>
    </location>
</feature>
<gene>
    <name evidence="2" type="ORF">ZHD862_LOCUS37011</name>
</gene>
<feature type="non-terminal residue" evidence="2">
    <location>
        <position position="1"/>
    </location>
</feature>